<dbReference type="STRING" id="48256.CLHUN_28640"/>
<dbReference type="RefSeq" id="WP_117387064.1">
    <property type="nucleotide sequence ID" value="NZ_MZGX01000019.1"/>
</dbReference>
<dbReference type="AlphaFoldDB" id="A0A1V4SII6"/>
<sequence length="372" mass="42951">MTVHNIDLKTFVANGQVECEHKEKLLYVRTQRAIPTQRFDAEHLSINSHIFLPGRFKLPLRIDLTAKIDAPGLYILLGKGHVNFGTLCSDNRRMDDIAAPARKTMSFHNHMDMNEFTDISLIYDFNQMQVLINGEERYYSNKERYMKAKAFSEMNKEGFELKLACDKLVNLCIKSVTITEYGDKTPISRQEGDLPAPIMKNLAIAVGEKPAFEKCISLLPLDIQSEIVKMDEYLKSLKPFKFKRQLEKNGNKITYVAPDYGFSYAIYLSNDIFDHSLQWYLITNGKPETWHRKADLMEETLDRLTQRAPDLAGRMFHSLDDCVGCYRDCLAKTRYKLQDKQKIVCHGKLKFRMDSTGFEDVRTFIEGIKAIV</sequence>
<proteinExistence type="predicted"/>
<accession>A0A1V4SII6</accession>
<dbReference type="OrthoDB" id="1888781at2"/>
<keyword evidence="2" id="KW-1185">Reference proteome</keyword>
<gene>
    <name evidence="1" type="ORF">CLHUN_28640</name>
</gene>
<comment type="caution">
    <text evidence="1">The sequence shown here is derived from an EMBL/GenBank/DDBJ whole genome shotgun (WGS) entry which is preliminary data.</text>
</comment>
<evidence type="ECO:0000313" key="2">
    <source>
        <dbReference type="Proteomes" id="UP000191554"/>
    </source>
</evidence>
<organism evidence="1 2">
    <name type="scientific">Ruminiclostridium hungatei</name>
    <name type="common">Clostridium hungatei</name>
    <dbReference type="NCBI Taxonomy" id="48256"/>
    <lineage>
        <taxon>Bacteria</taxon>
        <taxon>Bacillati</taxon>
        <taxon>Bacillota</taxon>
        <taxon>Clostridia</taxon>
        <taxon>Eubacteriales</taxon>
        <taxon>Oscillospiraceae</taxon>
        <taxon>Ruminiclostridium</taxon>
    </lineage>
</organism>
<evidence type="ECO:0000313" key="1">
    <source>
        <dbReference type="EMBL" id="OPX43316.1"/>
    </source>
</evidence>
<name>A0A1V4SII6_RUMHU</name>
<reference evidence="1 2" key="1">
    <citation type="submission" date="2017-03" db="EMBL/GenBank/DDBJ databases">
        <title>Genome sequence of Clostridium hungatei DSM 14427.</title>
        <authorList>
            <person name="Poehlein A."/>
            <person name="Daniel R."/>
        </authorList>
    </citation>
    <scope>NUCLEOTIDE SEQUENCE [LARGE SCALE GENOMIC DNA]</scope>
    <source>
        <strain evidence="1 2">DSM 14427</strain>
    </source>
</reference>
<dbReference type="Proteomes" id="UP000191554">
    <property type="component" value="Unassembled WGS sequence"/>
</dbReference>
<dbReference type="EMBL" id="MZGX01000019">
    <property type="protein sequence ID" value="OPX43316.1"/>
    <property type="molecule type" value="Genomic_DNA"/>
</dbReference>
<protein>
    <submittedName>
        <fullName evidence="1">Uncharacterized protein</fullName>
    </submittedName>
</protein>